<feature type="transmembrane region" description="Helical" evidence="5">
    <location>
        <begin position="67"/>
        <end position="86"/>
    </location>
</feature>
<name>A0ABY6ZLC7_9BACL</name>
<feature type="transmembrane region" description="Helical" evidence="5">
    <location>
        <begin position="161"/>
        <end position="179"/>
    </location>
</feature>
<protein>
    <submittedName>
        <fullName evidence="6">Manganese efflux pump MntP family protein</fullName>
    </submittedName>
</protein>
<keyword evidence="1" id="KW-1003">Cell membrane</keyword>
<dbReference type="Proteomes" id="UP001164761">
    <property type="component" value="Chromosome"/>
</dbReference>
<reference evidence="6" key="1">
    <citation type="submission" date="2022-08" db="EMBL/GenBank/DDBJ databases">
        <title>Alicyclobacillus fastidiosus DSM 17978, complete genome.</title>
        <authorList>
            <person name="Wang Q."/>
            <person name="Cai R."/>
            <person name="Wang Z."/>
        </authorList>
    </citation>
    <scope>NUCLEOTIDE SEQUENCE</scope>
    <source>
        <strain evidence="6">DSM 17978</strain>
    </source>
</reference>
<keyword evidence="7" id="KW-1185">Reference proteome</keyword>
<dbReference type="EMBL" id="CP104067">
    <property type="protein sequence ID" value="WAH43267.1"/>
    <property type="molecule type" value="Genomic_DNA"/>
</dbReference>
<dbReference type="PANTHER" id="PTHR35529">
    <property type="entry name" value="MANGANESE EFFLUX PUMP MNTP-RELATED"/>
    <property type="match status" value="1"/>
</dbReference>
<evidence type="ECO:0000256" key="1">
    <source>
        <dbReference type="ARBA" id="ARBA00022475"/>
    </source>
</evidence>
<keyword evidence="2 5" id="KW-0812">Transmembrane</keyword>
<organism evidence="6 7">
    <name type="scientific">Alicyclobacillus fastidiosus</name>
    <dbReference type="NCBI Taxonomy" id="392011"/>
    <lineage>
        <taxon>Bacteria</taxon>
        <taxon>Bacillati</taxon>
        <taxon>Bacillota</taxon>
        <taxon>Bacilli</taxon>
        <taxon>Bacillales</taxon>
        <taxon>Alicyclobacillaceae</taxon>
        <taxon>Alicyclobacillus</taxon>
    </lineage>
</organism>
<evidence type="ECO:0000256" key="4">
    <source>
        <dbReference type="ARBA" id="ARBA00023136"/>
    </source>
</evidence>
<sequence length="180" mass="19419">MNVGLWMLSAAIGASANLDDISIGYASGHRAGWRSISFYLCTAFCSVGTCLVGGLSAAHIERSLSPLLCSYLGSGTLISIGIWTFFQAFTQQFRADATFDQLGFHEMMVVLLAQSVANLTAGFGAGFCHIGVWFTSAAAGLFTLWFLLAPLHGVRRQVSRMGHRFWMIAGVVLILVGLFR</sequence>
<evidence type="ECO:0000313" key="7">
    <source>
        <dbReference type="Proteomes" id="UP001164761"/>
    </source>
</evidence>
<proteinExistence type="predicted"/>
<keyword evidence="4 5" id="KW-0472">Membrane</keyword>
<gene>
    <name evidence="6" type="ORF">NZD89_07690</name>
</gene>
<dbReference type="RefSeq" id="WP_268007147.1">
    <property type="nucleotide sequence ID" value="NZ_BSUT01000001.1"/>
</dbReference>
<evidence type="ECO:0000256" key="5">
    <source>
        <dbReference type="SAM" id="Phobius"/>
    </source>
</evidence>
<feature type="transmembrane region" description="Helical" evidence="5">
    <location>
        <begin position="130"/>
        <end position="149"/>
    </location>
</feature>
<accession>A0ABY6ZLC7</accession>
<dbReference type="InterPro" id="IPR003810">
    <property type="entry name" value="Mntp/YtaF"/>
</dbReference>
<dbReference type="Pfam" id="PF02659">
    <property type="entry name" value="Mntp"/>
    <property type="match status" value="1"/>
</dbReference>
<evidence type="ECO:0000256" key="3">
    <source>
        <dbReference type="ARBA" id="ARBA00022989"/>
    </source>
</evidence>
<dbReference type="PANTHER" id="PTHR35529:SF2">
    <property type="entry name" value="SPORULATION PROTEIN YTAF-RELATED"/>
    <property type="match status" value="1"/>
</dbReference>
<feature type="transmembrane region" description="Helical" evidence="5">
    <location>
        <begin position="36"/>
        <end position="55"/>
    </location>
</feature>
<evidence type="ECO:0000256" key="2">
    <source>
        <dbReference type="ARBA" id="ARBA00022692"/>
    </source>
</evidence>
<keyword evidence="3 5" id="KW-1133">Transmembrane helix</keyword>
<evidence type="ECO:0000313" key="6">
    <source>
        <dbReference type="EMBL" id="WAH43267.1"/>
    </source>
</evidence>